<dbReference type="Gene3D" id="3.40.720.10">
    <property type="entry name" value="Alkaline Phosphatase, subunit A"/>
    <property type="match status" value="1"/>
</dbReference>
<reference evidence="7" key="1">
    <citation type="submission" date="2020-12" db="EMBL/GenBank/DDBJ databases">
        <title>PHA producing bacteria isolated from mangrove.</title>
        <authorList>
            <person name="Zheng W."/>
            <person name="Yu S."/>
            <person name="Huang Y."/>
        </authorList>
    </citation>
    <scope>NUCLEOTIDE SEQUENCE</scope>
    <source>
        <strain evidence="7">GN8-5</strain>
    </source>
</reference>
<name>A0A939IUA4_9MICO</name>
<comment type="similarity">
    <text evidence="1">Belongs to the sulfatase family.</text>
</comment>
<dbReference type="PROSITE" id="PS00523">
    <property type="entry name" value="SULFATASE_1"/>
    <property type="match status" value="1"/>
</dbReference>
<dbReference type="EMBL" id="JAEMWU010000001">
    <property type="protein sequence ID" value="MBN8204819.1"/>
    <property type="molecule type" value="Genomic_DNA"/>
</dbReference>
<dbReference type="GO" id="GO:0016787">
    <property type="term" value="F:hydrolase activity"/>
    <property type="evidence" value="ECO:0007669"/>
    <property type="project" value="UniProtKB-KW"/>
</dbReference>
<dbReference type="PANTHER" id="PTHR42693:SF43">
    <property type="entry name" value="BLL2667 PROTEIN"/>
    <property type="match status" value="1"/>
</dbReference>
<evidence type="ECO:0000256" key="3">
    <source>
        <dbReference type="ARBA" id="ARBA00022801"/>
    </source>
</evidence>
<dbReference type="Proteomes" id="UP000664385">
    <property type="component" value="Unassembled WGS sequence"/>
</dbReference>
<organism evidence="7 8">
    <name type="scientific">Microbacterium esteraromaticum</name>
    <dbReference type="NCBI Taxonomy" id="57043"/>
    <lineage>
        <taxon>Bacteria</taxon>
        <taxon>Bacillati</taxon>
        <taxon>Actinomycetota</taxon>
        <taxon>Actinomycetes</taxon>
        <taxon>Micrococcales</taxon>
        <taxon>Microbacteriaceae</taxon>
        <taxon>Microbacterium</taxon>
    </lineage>
</organism>
<dbReference type="InterPro" id="IPR017850">
    <property type="entry name" value="Alkaline_phosphatase_core_sf"/>
</dbReference>
<dbReference type="CDD" id="cd16025">
    <property type="entry name" value="PAS_like"/>
    <property type="match status" value="1"/>
</dbReference>
<dbReference type="Gene3D" id="3.30.1120.10">
    <property type="match status" value="1"/>
</dbReference>
<evidence type="ECO:0000313" key="7">
    <source>
        <dbReference type="EMBL" id="MBN8204819.1"/>
    </source>
</evidence>
<keyword evidence="2" id="KW-0479">Metal-binding</keyword>
<dbReference type="GO" id="GO:0046872">
    <property type="term" value="F:metal ion binding"/>
    <property type="evidence" value="ECO:0007669"/>
    <property type="project" value="UniProtKB-KW"/>
</dbReference>
<evidence type="ECO:0000259" key="6">
    <source>
        <dbReference type="Pfam" id="PF00884"/>
    </source>
</evidence>
<proteinExistence type="inferred from homology"/>
<dbReference type="Pfam" id="PF00884">
    <property type="entry name" value="Sulfatase"/>
    <property type="match status" value="1"/>
</dbReference>
<keyword evidence="3" id="KW-0378">Hydrolase</keyword>
<dbReference type="AlphaFoldDB" id="A0A939IUA4"/>
<gene>
    <name evidence="7" type="ORF">JF543_02465</name>
</gene>
<dbReference type="PANTHER" id="PTHR42693">
    <property type="entry name" value="ARYLSULFATASE FAMILY MEMBER"/>
    <property type="match status" value="1"/>
</dbReference>
<evidence type="ECO:0000256" key="2">
    <source>
        <dbReference type="ARBA" id="ARBA00022723"/>
    </source>
</evidence>
<sequence>MSTTPNDDFPVHLDRNHLPEPEWTYPSARIRTHAVDSEPDFPPMREAPAGSPNILLVLLDDVGFGWPSVNGGLVRMPTAERLAGRGLFYNQFHTTALCSPTRAAMLTGRNHHTVATGVIQEMATGYPGYSGIIPKGTATFAEMLKHAGYTSAWFGKNHNVPDNQTSPAGPFDNWPTHQGFDYFYGFIAGETDQFYPSLYENTRAVEPPARPEDGYQLTRDLADKAISWIGTQQAIAPDRPFLAYFSPGAAHAPHQPPLDWRGRNEGRFDMGWDEYRRQVHQNQLDAGIIPPGTKLTERPEQIPSWDSQPEEHRRLFARQAENFADFLEHTDYEVGRVVDAIEEMGQLDNTIVIYIIGDNGSSAEGSLVGTPNELMSLNGRQPSMDEAIGFIDQWGLPGTSPHYAVGWAHAGDTPFQWTKQVASHFGGTRNSMIVSWPERITDTGKVRSQFHHVIDVTPTLLEIVGVAHPTEVNGFIQKPIEGTSFAYTFADDNADAPSRHTKQYFEMLGNRAMYSDGWIASCRHGRLPWETSGTYSWDDDTWELYNITDDFSQADDVADQHPERLRELQDMFMAEAARYNVLPLDDSFAERLDVTLRPSYFAGRDRVTFHEGMVRLPEGSGPRMVSVPLTLTAEIDVPESGAEGVVFAVGGDAAGWSLFGWEGRARFHYNFFGIRRYDLTSDADLSPGRHTLTVTITPQTPRPGGPADVTMTIDGAPAGDLHLPEQIPMRCGTETMDVGMDCVSPVCADYDDRGLFPFTGRIHEVTFDFPNMRPVTGHERLKLATQMD</sequence>
<evidence type="ECO:0000256" key="4">
    <source>
        <dbReference type="ARBA" id="ARBA00022837"/>
    </source>
</evidence>
<dbReference type="InterPro" id="IPR000917">
    <property type="entry name" value="Sulfatase_N"/>
</dbReference>
<dbReference type="RefSeq" id="WP_206822628.1">
    <property type="nucleotide sequence ID" value="NZ_JAEMWU010000001.1"/>
</dbReference>
<comment type="caution">
    <text evidence="7">The sequence shown here is derived from an EMBL/GenBank/DDBJ whole genome shotgun (WGS) entry which is preliminary data.</text>
</comment>
<dbReference type="InterPro" id="IPR050738">
    <property type="entry name" value="Sulfatase"/>
</dbReference>
<evidence type="ECO:0000256" key="5">
    <source>
        <dbReference type="SAM" id="MobiDB-lite"/>
    </source>
</evidence>
<protein>
    <submittedName>
        <fullName evidence="7">Arylsulfatase</fullName>
    </submittedName>
</protein>
<feature type="region of interest" description="Disordered" evidence="5">
    <location>
        <begin position="287"/>
        <end position="307"/>
    </location>
</feature>
<keyword evidence="4" id="KW-0106">Calcium</keyword>
<accession>A0A939IUA4</accession>
<dbReference type="InterPro" id="IPR024607">
    <property type="entry name" value="Sulfatase_CS"/>
</dbReference>
<evidence type="ECO:0000256" key="1">
    <source>
        <dbReference type="ARBA" id="ARBA00008779"/>
    </source>
</evidence>
<dbReference type="SUPFAM" id="SSF53649">
    <property type="entry name" value="Alkaline phosphatase-like"/>
    <property type="match status" value="1"/>
</dbReference>
<feature type="domain" description="Sulfatase N-terminal" evidence="6">
    <location>
        <begin position="52"/>
        <end position="466"/>
    </location>
</feature>
<evidence type="ECO:0000313" key="8">
    <source>
        <dbReference type="Proteomes" id="UP000664385"/>
    </source>
</evidence>